<comment type="caution">
    <text evidence="4">The sequence shown here is derived from an EMBL/GenBank/DDBJ whole genome shotgun (WGS) entry which is preliminary data.</text>
</comment>
<dbReference type="Pfam" id="PF00023">
    <property type="entry name" value="Ank"/>
    <property type="match status" value="1"/>
</dbReference>
<feature type="repeat" description="ANK" evidence="3">
    <location>
        <begin position="86"/>
        <end position="118"/>
    </location>
</feature>
<reference evidence="4 5" key="1">
    <citation type="journal article" date="2014" name="Genome Announc.">
        <title>Draft genome sequences of six enterohepatic helicobacter species isolated from humans and one from rhesus macaques.</title>
        <authorList>
            <person name="Shen Z."/>
            <person name="Sheh A."/>
            <person name="Young S.K."/>
            <person name="Abouelliel A."/>
            <person name="Ward D.V."/>
            <person name="Earl A.M."/>
            <person name="Fox J.G."/>
        </authorList>
    </citation>
    <scope>NUCLEOTIDE SEQUENCE [LARGE SCALE GENOMIC DNA]</scope>
    <source>
        <strain evidence="4 5">MIT 99-5501</strain>
    </source>
</reference>
<dbReference type="PANTHER" id="PTHR24171">
    <property type="entry name" value="ANKYRIN REPEAT DOMAIN-CONTAINING PROTEIN 39-RELATED"/>
    <property type="match status" value="1"/>
</dbReference>
<dbReference type="Proteomes" id="UP000018731">
    <property type="component" value="Unassembled WGS sequence"/>
</dbReference>
<protein>
    <submittedName>
        <fullName evidence="4">Uncharacterized protein</fullName>
    </submittedName>
</protein>
<evidence type="ECO:0000256" key="2">
    <source>
        <dbReference type="ARBA" id="ARBA00023043"/>
    </source>
</evidence>
<dbReference type="eggNOG" id="COG0666">
    <property type="taxonomic scope" value="Bacteria"/>
</dbReference>
<dbReference type="RefSeq" id="WP_023927762.1">
    <property type="nucleotide sequence ID" value="NZ_KI669454.1"/>
</dbReference>
<evidence type="ECO:0000313" key="5">
    <source>
        <dbReference type="Proteomes" id="UP000018731"/>
    </source>
</evidence>
<name>V8C836_9HELI</name>
<dbReference type="PROSITE" id="PS50297">
    <property type="entry name" value="ANK_REP_REGION"/>
    <property type="match status" value="3"/>
</dbReference>
<feature type="repeat" description="ANK" evidence="3">
    <location>
        <begin position="120"/>
        <end position="152"/>
    </location>
</feature>
<evidence type="ECO:0000256" key="1">
    <source>
        <dbReference type="ARBA" id="ARBA00022737"/>
    </source>
</evidence>
<dbReference type="AlphaFoldDB" id="V8C836"/>
<accession>V8C836</accession>
<dbReference type="PRINTS" id="PR01415">
    <property type="entry name" value="ANKYRIN"/>
</dbReference>
<organism evidence="4 5">
    <name type="scientific">Helicobacter macacae MIT 99-5501</name>
    <dbReference type="NCBI Taxonomy" id="1357400"/>
    <lineage>
        <taxon>Bacteria</taxon>
        <taxon>Pseudomonadati</taxon>
        <taxon>Campylobacterota</taxon>
        <taxon>Epsilonproteobacteria</taxon>
        <taxon>Campylobacterales</taxon>
        <taxon>Helicobacteraceae</taxon>
        <taxon>Helicobacter</taxon>
    </lineage>
</organism>
<sequence length="285" mass="31279">MGNNFFRLFFAFVLCGGIFSTLSANRYDYLLFSNNYADVRKGVDLGANVNSRLRGSTPLYDASRKNNTDILYLLLKRGAKVNAISHGETALHKVVQFNNLNFTQILLKAGANPNIRDSIRGNTALHYAVALRNSQMISLLLSYGADITITNSAGDTPARYVLSNVSVPSMQAQNKHILLSTTPFRVGSGSVNIMVQNLTESFITITYGALYMNGNLISEQSFSRKIPPHSSVSVGSLPISQDSYENVSVKRSGIATVKYGFGLEYEIEGKAGNFYQSAKAQMQVW</sequence>
<dbReference type="OrthoDB" id="5657095at2"/>
<dbReference type="EMBL" id="AZJI01000005">
    <property type="protein sequence ID" value="ETD23237.1"/>
    <property type="molecule type" value="Genomic_DNA"/>
</dbReference>
<dbReference type="InterPro" id="IPR002110">
    <property type="entry name" value="Ankyrin_rpt"/>
</dbReference>
<keyword evidence="1" id="KW-0677">Repeat</keyword>
<gene>
    <name evidence="4" type="ORF">HMPREF2086_01036</name>
</gene>
<dbReference type="Pfam" id="PF12796">
    <property type="entry name" value="Ank_2"/>
    <property type="match status" value="1"/>
</dbReference>
<feature type="repeat" description="ANK" evidence="3">
    <location>
        <begin position="54"/>
        <end position="86"/>
    </location>
</feature>
<dbReference type="PROSITE" id="PS50088">
    <property type="entry name" value="ANK_REPEAT"/>
    <property type="match status" value="3"/>
</dbReference>
<evidence type="ECO:0000313" key="4">
    <source>
        <dbReference type="EMBL" id="ETD23237.1"/>
    </source>
</evidence>
<proteinExistence type="predicted"/>
<dbReference type="Gene3D" id="1.25.40.20">
    <property type="entry name" value="Ankyrin repeat-containing domain"/>
    <property type="match status" value="2"/>
</dbReference>
<dbReference type="SUPFAM" id="SSF48403">
    <property type="entry name" value="Ankyrin repeat"/>
    <property type="match status" value="1"/>
</dbReference>
<dbReference type="PATRIC" id="fig|1357400.3.peg.1416"/>
<keyword evidence="5" id="KW-1185">Reference proteome</keyword>
<keyword evidence="2 3" id="KW-0040">ANK repeat</keyword>
<dbReference type="SMART" id="SM00248">
    <property type="entry name" value="ANK"/>
    <property type="match status" value="3"/>
</dbReference>
<evidence type="ECO:0000256" key="3">
    <source>
        <dbReference type="PROSITE-ProRule" id="PRU00023"/>
    </source>
</evidence>
<dbReference type="HOGENOM" id="CLU_1003880_0_0_7"/>
<dbReference type="STRING" id="1357400.HMPREF2086_01036"/>
<dbReference type="InterPro" id="IPR036770">
    <property type="entry name" value="Ankyrin_rpt-contain_sf"/>
</dbReference>